<reference evidence="1" key="1">
    <citation type="submission" date="2021-01" db="EMBL/GenBank/DDBJ databases">
        <authorList>
            <person name="Corre E."/>
            <person name="Pelletier E."/>
            <person name="Niang G."/>
            <person name="Scheremetjew M."/>
            <person name="Finn R."/>
            <person name="Kale V."/>
            <person name="Holt S."/>
            <person name="Cochrane G."/>
            <person name="Meng A."/>
            <person name="Brown T."/>
            <person name="Cohen L."/>
        </authorList>
    </citation>
    <scope>NUCLEOTIDE SEQUENCE</scope>
    <source>
        <strain evidence="1">10249 10 AB</strain>
    </source>
</reference>
<gene>
    <name evidence="1" type="ORF">PAUS00366_LOCUS20643</name>
</gene>
<protein>
    <submittedName>
        <fullName evidence="1">Uncharacterized protein</fullName>
    </submittedName>
</protein>
<organism evidence="1">
    <name type="scientific">Pseudo-nitzschia australis</name>
    <dbReference type="NCBI Taxonomy" id="44445"/>
    <lineage>
        <taxon>Eukaryota</taxon>
        <taxon>Sar</taxon>
        <taxon>Stramenopiles</taxon>
        <taxon>Ochrophyta</taxon>
        <taxon>Bacillariophyta</taxon>
        <taxon>Bacillariophyceae</taxon>
        <taxon>Bacillariophycidae</taxon>
        <taxon>Bacillariales</taxon>
        <taxon>Bacillariaceae</taxon>
        <taxon>Pseudo-nitzschia</taxon>
    </lineage>
</organism>
<name>A0A7S4EPJ9_9STRA</name>
<evidence type="ECO:0000313" key="1">
    <source>
        <dbReference type="EMBL" id="CAE0727859.1"/>
    </source>
</evidence>
<sequence>MMMNKSAEEYNNEEQVPQVLVAVNSTAAKIKTNATFINGKTNLQQTNLTGQHHPADGKTNLHNLGAQNESAVLTMTTITRPTKRLAACRLPHHATVQNKCLVATLLLLVSPLTSWFIKRSNVLDGVGVCFRQ</sequence>
<dbReference type="AlphaFoldDB" id="A0A7S4EPJ9"/>
<proteinExistence type="predicted"/>
<dbReference type="EMBL" id="HBIX01031062">
    <property type="protein sequence ID" value="CAE0727859.1"/>
    <property type="molecule type" value="Transcribed_RNA"/>
</dbReference>
<accession>A0A7S4EPJ9</accession>